<accession>A0A4P6FRS4</accession>
<dbReference type="GO" id="GO:0005886">
    <property type="term" value="C:plasma membrane"/>
    <property type="evidence" value="ECO:0007669"/>
    <property type="project" value="TreeGrafter"/>
</dbReference>
<evidence type="ECO:0000256" key="2">
    <source>
        <dbReference type="ARBA" id="ARBA00022475"/>
    </source>
</evidence>
<name>A0A4P6FRS4_9MICO</name>
<dbReference type="InterPro" id="IPR050250">
    <property type="entry name" value="Macrolide_Exporter_MacB"/>
</dbReference>
<dbReference type="AlphaFoldDB" id="A0A4P6FRS4"/>
<dbReference type="RefSeq" id="WP_129190289.1">
    <property type="nucleotide sequence ID" value="NZ_CP035491.1"/>
</dbReference>
<feature type="transmembrane region" description="Helical" evidence="7">
    <location>
        <begin position="808"/>
        <end position="833"/>
    </location>
</feature>
<dbReference type="EMBL" id="CP035491">
    <property type="protein sequence ID" value="QAY73238.1"/>
    <property type="molecule type" value="Genomic_DNA"/>
</dbReference>
<feature type="transmembrane region" description="Helical" evidence="7">
    <location>
        <begin position="905"/>
        <end position="928"/>
    </location>
</feature>
<feature type="transmembrane region" description="Helical" evidence="7">
    <location>
        <begin position="365"/>
        <end position="384"/>
    </location>
</feature>
<keyword evidence="2" id="KW-1003">Cell membrane</keyword>
<evidence type="ECO:0000256" key="4">
    <source>
        <dbReference type="ARBA" id="ARBA00022989"/>
    </source>
</evidence>
<dbReference type="PANTHER" id="PTHR30572">
    <property type="entry name" value="MEMBRANE COMPONENT OF TRANSPORTER-RELATED"/>
    <property type="match status" value="1"/>
</dbReference>
<feature type="transmembrane region" description="Helical" evidence="7">
    <location>
        <begin position="516"/>
        <end position="537"/>
    </location>
</feature>
<dbReference type="Pfam" id="PF02687">
    <property type="entry name" value="FtsX"/>
    <property type="match status" value="1"/>
</dbReference>
<evidence type="ECO:0000259" key="8">
    <source>
        <dbReference type="Pfam" id="PF02687"/>
    </source>
</evidence>
<protein>
    <recommendedName>
        <fullName evidence="8">ABC3 transporter permease C-terminal domain-containing protein</fullName>
    </recommendedName>
</protein>
<feature type="domain" description="ABC3 transporter permease C-terminal" evidence="8">
    <location>
        <begin position="814"/>
        <end position="933"/>
    </location>
</feature>
<keyword evidence="10" id="KW-1185">Reference proteome</keyword>
<sequence>MTRPAPAGLSSFALRTRAFADAPVASLLVALLVAVAAFLAVVAPRVVEALHTEALRTRLDTTSPIETDLVATSGGQPQLGPPVTTTTLDPRIDAVFGAQEEHLRAIRDALPEPLRRATDDPLAIVRADPLVADVPDSPPSSPIYRVQLTADPRQGEHFTLRDGAWPVPLPAPPMPEAPDPNDPSTWSGFQQAEPIAAPLEIALAADVADAMDWSIGESRLVSLTNGTLEVRLTGTLDAVDAADRMWKHQPTALQASVLDDGLGPIRYWGQAFVDPGSWAALAPQPIPIELRAWLPIDVDAVRAADSAALVEQIGEVESTFYPLDDSESGYGTSFGRWMTVGSVSFSSGLATILDEQAAESAAVDAVLATVASGPIGVMVAVLVLGSRVVFERRRGGLELAEARGAGGGWLTSSLLGEGLAIGLPAGLAGGAVAVALTADEQTSGGWLVAAVFALTPAVLLTASVSRLSPLRRSRTDLGANAGRFRWVWESLVVIVAAASVALLVGRGPTAAAGVDVLLAAVPLLLALVGCIVVLRVYPLPLRALTRAAERGRGLVAFLGAARALRDPSAGLLPVLAVVVGVTVAVFSSVALATVHDGAIAAAETEIGADASLASAPLTRDQLAGLASVPGVEAIGPVYSTAPTTVEIDGQRRTATLIVVDVAEMREVQAGRTGVPDLPDVLAREASEGAPVPVVVSDSVAESIAGGGEVAMNGSPIDVVGTFPGASPFAPRTNWILIDLANARPFADVLVPRQALVRFTPGADTGAAAAELLRIARGSFGVWKSVVPELRTPADAASELLDRPNARGLAAGLMIAISLTTGLATLALVLALVVGRPARARLLPLLAVLGLGRRGERALVAWELAPIVAVAVAVGVGLGVLMPYAVLPGIDLTGFTGGAVQPAIVVDWPFVAAVAVGAILVAGAAVALASTGRRSSAARGGRAEEEG</sequence>
<evidence type="ECO:0000256" key="5">
    <source>
        <dbReference type="ARBA" id="ARBA00023136"/>
    </source>
</evidence>
<feature type="transmembrane region" description="Helical" evidence="7">
    <location>
        <begin position="444"/>
        <end position="465"/>
    </location>
</feature>
<reference evidence="9 10" key="1">
    <citation type="submission" date="2019-01" db="EMBL/GenBank/DDBJ databases">
        <title>Genome sequencing of strain FW100M-8.</title>
        <authorList>
            <person name="Heo J."/>
            <person name="Kim S.-J."/>
            <person name="Kim J.-S."/>
            <person name="Hong S.-B."/>
            <person name="Kwon S.-W."/>
        </authorList>
    </citation>
    <scope>NUCLEOTIDE SEQUENCE [LARGE SCALE GENOMIC DNA]</scope>
    <source>
        <strain evidence="9 10">FW100M-8</strain>
    </source>
</reference>
<dbReference type="KEGG" id="agf:ET445_07640"/>
<dbReference type="PANTHER" id="PTHR30572:SF4">
    <property type="entry name" value="ABC TRANSPORTER PERMEASE YTRF"/>
    <property type="match status" value="1"/>
</dbReference>
<comment type="subcellular location">
    <subcellularLocation>
        <location evidence="1">Cell membrane</location>
        <topology evidence="1">Multi-pass membrane protein</topology>
    </subcellularLocation>
</comment>
<feature type="transmembrane region" description="Helical" evidence="7">
    <location>
        <begin position="858"/>
        <end position="885"/>
    </location>
</feature>
<organism evidence="9 10">
    <name type="scientific">Agromyces protaetiae</name>
    <dbReference type="NCBI Taxonomy" id="2509455"/>
    <lineage>
        <taxon>Bacteria</taxon>
        <taxon>Bacillati</taxon>
        <taxon>Actinomycetota</taxon>
        <taxon>Actinomycetes</taxon>
        <taxon>Micrococcales</taxon>
        <taxon>Microbacteriaceae</taxon>
        <taxon>Agromyces</taxon>
    </lineage>
</organism>
<dbReference type="GO" id="GO:0022857">
    <property type="term" value="F:transmembrane transporter activity"/>
    <property type="evidence" value="ECO:0007669"/>
    <property type="project" value="TreeGrafter"/>
</dbReference>
<dbReference type="OrthoDB" id="3719151at2"/>
<evidence type="ECO:0000256" key="3">
    <source>
        <dbReference type="ARBA" id="ARBA00022692"/>
    </source>
</evidence>
<dbReference type="Proteomes" id="UP000291259">
    <property type="component" value="Chromosome"/>
</dbReference>
<keyword evidence="5 7" id="KW-0472">Membrane</keyword>
<gene>
    <name evidence="9" type="ORF">ET445_07640</name>
</gene>
<feature type="transmembrane region" description="Helical" evidence="7">
    <location>
        <begin position="486"/>
        <end position="504"/>
    </location>
</feature>
<evidence type="ECO:0000256" key="7">
    <source>
        <dbReference type="SAM" id="Phobius"/>
    </source>
</evidence>
<feature type="transmembrane region" description="Helical" evidence="7">
    <location>
        <begin position="571"/>
        <end position="594"/>
    </location>
</feature>
<comment type="similarity">
    <text evidence="6">Belongs to the ABC-4 integral membrane protein family.</text>
</comment>
<evidence type="ECO:0000256" key="6">
    <source>
        <dbReference type="ARBA" id="ARBA00038076"/>
    </source>
</evidence>
<keyword evidence="4 7" id="KW-1133">Transmembrane helix</keyword>
<evidence type="ECO:0000313" key="10">
    <source>
        <dbReference type="Proteomes" id="UP000291259"/>
    </source>
</evidence>
<evidence type="ECO:0000256" key="1">
    <source>
        <dbReference type="ARBA" id="ARBA00004651"/>
    </source>
</evidence>
<dbReference type="InterPro" id="IPR003838">
    <property type="entry name" value="ABC3_permease_C"/>
</dbReference>
<evidence type="ECO:0000313" key="9">
    <source>
        <dbReference type="EMBL" id="QAY73238.1"/>
    </source>
</evidence>
<proteinExistence type="inferred from homology"/>
<keyword evidence="3 7" id="KW-0812">Transmembrane</keyword>